<reference evidence="1" key="1">
    <citation type="submission" date="2018-06" db="EMBL/GenBank/DDBJ databases">
        <authorList>
            <person name="Zhirakovskaya E."/>
        </authorList>
    </citation>
    <scope>NUCLEOTIDE SEQUENCE</scope>
</reference>
<dbReference type="PANTHER" id="PTHR34655">
    <property type="entry name" value="CONSERVED WITHIN P. AEROPHILUM"/>
    <property type="match status" value="1"/>
</dbReference>
<protein>
    <submittedName>
        <fullName evidence="1">NADH dehydrogenase</fullName>
        <ecNumber evidence="1">1.6.99.3</ecNumber>
    </submittedName>
</protein>
<dbReference type="AlphaFoldDB" id="A0A3B0TBG9"/>
<keyword evidence="1" id="KW-0560">Oxidoreductase</keyword>
<dbReference type="SUPFAM" id="SSF75169">
    <property type="entry name" value="DsrEFH-like"/>
    <property type="match status" value="1"/>
</dbReference>
<accession>A0A3B0TBG9</accession>
<name>A0A3B0TBG9_9ZZZZ</name>
<dbReference type="PANTHER" id="PTHR34655:SF2">
    <property type="entry name" value="PEROXIREDOXIN FAMILY PROTEIN"/>
    <property type="match status" value="1"/>
</dbReference>
<dbReference type="EMBL" id="UOEK01000579">
    <property type="protein sequence ID" value="VAW09439.1"/>
    <property type="molecule type" value="Genomic_DNA"/>
</dbReference>
<dbReference type="EC" id="1.6.99.3" evidence="1"/>
<organism evidence="1">
    <name type="scientific">hydrothermal vent metagenome</name>
    <dbReference type="NCBI Taxonomy" id="652676"/>
    <lineage>
        <taxon>unclassified sequences</taxon>
        <taxon>metagenomes</taxon>
        <taxon>ecological metagenomes</taxon>
    </lineage>
</organism>
<dbReference type="Gene3D" id="3.40.1260.10">
    <property type="entry name" value="DsrEFH-like"/>
    <property type="match status" value="1"/>
</dbReference>
<gene>
    <name evidence="1" type="ORF">MNBD_ACTINO02-1942</name>
</gene>
<dbReference type="InterPro" id="IPR032836">
    <property type="entry name" value="DsrE2-like"/>
</dbReference>
<dbReference type="InterPro" id="IPR027396">
    <property type="entry name" value="DsrEFH-like"/>
</dbReference>
<dbReference type="GO" id="GO:0016491">
    <property type="term" value="F:oxidoreductase activity"/>
    <property type="evidence" value="ECO:0007669"/>
    <property type="project" value="UniProtKB-KW"/>
</dbReference>
<proteinExistence type="predicted"/>
<dbReference type="Pfam" id="PF13686">
    <property type="entry name" value="DrsE_2"/>
    <property type="match status" value="1"/>
</dbReference>
<evidence type="ECO:0000313" key="1">
    <source>
        <dbReference type="EMBL" id="VAW09439.1"/>
    </source>
</evidence>
<sequence length="171" mass="18739">MTTLDTTTTTIPNFGDENTTDRKIAFVLSKGNLDMAYPGLIMANGALGEGIEVHLFFTFWGMDIINTKTMGKLKFTILGNPATHMPQGLGGVPGMTTMATRQMKKQIADLDVPEVPEFLQLLVDSGAHLWACKMSVDMMGLDPEDLFDGVDDVINVTEFMELSEDAQIVFI</sequence>